<dbReference type="Proteomes" id="UP000198725">
    <property type="component" value="Unassembled WGS sequence"/>
</dbReference>
<dbReference type="AlphaFoldDB" id="A0A1I3Y8L0"/>
<dbReference type="InterPro" id="IPR005119">
    <property type="entry name" value="LysR_subst-bd"/>
</dbReference>
<dbReference type="InterPro" id="IPR036390">
    <property type="entry name" value="WH_DNA-bd_sf"/>
</dbReference>
<dbReference type="Gene3D" id="1.10.10.10">
    <property type="entry name" value="Winged helix-like DNA-binding domain superfamily/Winged helix DNA-binding domain"/>
    <property type="match status" value="1"/>
</dbReference>
<evidence type="ECO:0000259" key="5">
    <source>
        <dbReference type="PROSITE" id="PS50931"/>
    </source>
</evidence>
<evidence type="ECO:0000256" key="3">
    <source>
        <dbReference type="ARBA" id="ARBA00023125"/>
    </source>
</evidence>
<keyword evidence="7" id="KW-1185">Reference proteome</keyword>
<keyword evidence="4" id="KW-0804">Transcription</keyword>
<keyword evidence="2" id="KW-0805">Transcription regulation</keyword>
<comment type="similarity">
    <text evidence="1">Belongs to the LysR transcriptional regulatory family.</text>
</comment>
<dbReference type="RefSeq" id="WP_092700822.1">
    <property type="nucleotide sequence ID" value="NZ_FOSR01000001.1"/>
</dbReference>
<organism evidence="6 7">
    <name type="scientific">Rhodanobacter glycinis</name>
    <dbReference type="NCBI Taxonomy" id="582702"/>
    <lineage>
        <taxon>Bacteria</taxon>
        <taxon>Pseudomonadati</taxon>
        <taxon>Pseudomonadota</taxon>
        <taxon>Gammaproteobacteria</taxon>
        <taxon>Lysobacterales</taxon>
        <taxon>Rhodanobacteraceae</taxon>
        <taxon>Rhodanobacter</taxon>
    </lineage>
</organism>
<dbReference type="Pfam" id="PF03466">
    <property type="entry name" value="LysR_substrate"/>
    <property type="match status" value="1"/>
</dbReference>
<feature type="domain" description="HTH lysR-type" evidence="5">
    <location>
        <begin position="1"/>
        <end position="65"/>
    </location>
</feature>
<dbReference type="Pfam" id="PF00126">
    <property type="entry name" value="HTH_1"/>
    <property type="match status" value="1"/>
</dbReference>
<dbReference type="PROSITE" id="PS50931">
    <property type="entry name" value="HTH_LYSR"/>
    <property type="match status" value="1"/>
</dbReference>
<accession>A0A1I3Y8L0</accession>
<keyword evidence="3 6" id="KW-0238">DNA-binding</keyword>
<reference evidence="7" key="1">
    <citation type="submission" date="2016-10" db="EMBL/GenBank/DDBJ databases">
        <authorList>
            <person name="Varghese N."/>
            <person name="Submissions S."/>
        </authorList>
    </citation>
    <scope>NUCLEOTIDE SEQUENCE [LARGE SCALE GENOMIC DNA]</scope>
    <source>
        <strain evidence="7">MO64</strain>
    </source>
</reference>
<gene>
    <name evidence="6" type="ORF">SAMN05192579_101377</name>
</gene>
<dbReference type="InterPro" id="IPR037402">
    <property type="entry name" value="YidZ_PBP2"/>
</dbReference>
<protein>
    <submittedName>
        <fullName evidence="6">DNA-binding transcriptional regulator, LysR family</fullName>
    </submittedName>
</protein>
<evidence type="ECO:0000313" key="7">
    <source>
        <dbReference type="Proteomes" id="UP000198725"/>
    </source>
</evidence>
<dbReference type="PRINTS" id="PR00039">
    <property type="entry name" value="HTHLYSR"/>
</dbReference>
<evidence type="ECO:0000313" key="6">
    <source>
        <dbReference type="EMBL" id="SFK28188.1"/>
    </source>
</evidence>
<dbReference type="SUPFAM" id="SSF46785">
    <property type="entry name" value="Winged helix' DNA-binding domain"/>
    <property type="match status" value="1"/>
</dbReference>
<evidence type="ECO:0000256" key="1">
    <source>
        <dbReference type="ARBA" id="ARBA00009437"/>
    </source>
</evidence>
<dbReference type="PANTHER" id="PTHR30118">
    <property type="entry name" value="HTH-TYPE TRANSCRIPTIONAL REGULATOR LEUO-RELATED"/>
    <property type="match status" value="1"/>
</dbReference>
<evidence type="ECO:0000256" key="4">
    <source>
        <dbReference type="ARBA" id="ARBA00023163"/>
    </source>
</evidence>
<dbReference type="InterPro" id="IPR050389">
    <property type="entry name" value="LysR-type_TF"/>
</dbReference>
<dbReference type="InterPro" id="IPR000847">
    <property type="entry name" value="LysR_HTH_N"/>
</dbReference>
<dbReference type="SUPFAM" id="SSF53850">
    <property type="entry name" value="Periplasmic binding protein-like II"/>
    <property type="match status" value="1"/>
</dbReference>
<sequence>MDIKRSDLPLLISLDAMLDTLNVTRAARRLNISQPALSGQLSRLRELFDDPLLVPSEQGRGMVATPRALELQPRLSQALSSLRSAVNTQSAFDPATAQRTFVVASNDSIFTIIGVTALSTMLAQDAPGLRISFVAPPREDLTARMERGEIDLYIGASEKVPEALKARFLLRDGFSMAQGKHHPRGKGHASLDDYCGLRHIMVSQNGDFSSSVDDTLAALSKTRKVVVTVSSYNQVALVLSSTDCIATLPSRLLQKYTTLLDILPLPFAMEPFEIAMAWHPSAQHDAGHQWLRERFAEVAVEGDSGP</sequence>
<dbReference type="InterPro" id="IPR036388">
    <property type="entry name" value="WH-like_DNA-bd_sf"/>
</dbReference>
<proteinExistence type="inferred from homology"/>
<dbReference type="EMBL" id="FOSR01000001">
    <property type="protein sequence ID" value="SFK28188.1"/>
    <property type="molecule type" value="Genomic_DNA"/>
</dbReference>
<dbReference type="GO" id="GO:0003700">
    <property type="term" value="F:DNA-binding transcription factor activity"/>
    <property type="evidence" value="ECO:0007669"/>
    <property type="project" value="InterPro"/>
</dbReference>
<dbReference type="GO" id="GO:0003677">
    <property type="term" value="F:DNA binding"/>
    <property type="evidence" value="ECO:0007669"/>
    <property type="project" value="UniProtKB-KW"/>
</dbReference>
<evidence type="ECO:0000256" key="2">
    <source>
        <dbReference type="ARBA" id="ARBA00023015"/>
    </source>
</evidence>
<dbReference type="PANTHER" id="PTHR30118:SF15">
    <property type="entry name" value="TRANSCRIPTIONAL REGULATORY PROTEIN"/>
    <property type="match status" value="1"/>
</dbReference>
<dbReference type="Gene3D" id="3.40.190.10">
    <property type="entry name" value="Periplasmic binding protein-like II"/>
    <property type="match status" value="2"/>
</dbReference>
<dbReference type="CDD" id="cd08417">
    <property type="entry name" value="PBP2_Nitroaromatics_like"/>
    <property type="match status" value="1"/>
</dbReference>
<name>A0A1I3Y8L0_9GAMM</name>